<comment type="subcellular location">
    <subcellularLocation>
        <location evidence="1">Nucleus</location>
    </subcellularLocation>
</comment>
<dbReference type="GO" id="GO:0000976">
    <property type="term" value="F:transcription cis-regulatory region binding"/>
    <property type="evidence" value="ECO:0007669"/>
    <property type="project" value="TreeGrafter"/>
</dbReference>
<dbReference type="PROSITE" id="PS50048">
    <property type="entry name" value="ZN2_CY6_FUNGAL_2"/>
    <property type="match status" value="1"/>
</dbReference>
<organism evidence="4 5">
    <name type="scientific">Plectosphaerella cucumerina</name>
    <dbReference type="NCBI Taxonomy" id="40658"/>
    <lineage>
        <taxon>Eukaryota</taxon>
        <taxon>Fungi</taxon>
        <taxon>Dikarya</taxon>
        <taxon>Ascomycota</taxon>
        <taxon>Pezizomycotina</taxon>
        <taxon>Sordariomycetes</taxon>
        <taxon>Hypocreomycetidae</taxon>
        <taxon>Glomerellales</taxon>
        <taxon>Plectosphaerellaceae</taxon>
        <taxon>Plectosphaerella</taxon>
    </lineage>
</organism>
<evidence type="ECO:0000259" key="3">
    <source>
        <dbReference type="PROSITE" id="PS50048"/>
    </source>
</evidence>
<name>A0A8K0T8B5_9PEZI</name>
<proteinExistence type="predicted"/>
<dbReference type="SMART" id="SM00066">
    <property type="entry name" value="GAL4"/>
    <property type="match status" value="1"/>
</dbReference>
<dbReference type="InterPro" id="IPR001138">
    <property type="entry name" value="Zn2Cys6_DnaBD"/>
</dbReference>
<evidence type="ECO:0000256" key="1">
    <source>
        <dbReference type="ARBA" id="ARBA00004123"/>
    </source>
</evidence>
<reference evidence="4" key="1">
    <citation type="journal article" date="2021" name="Nat. Commun.">
        <title>Genetic determinants of endophytism in the Arabidopsis root mycobiome.</title>
        <authorList>
            <person name="Mesny F."/>
            <person name="Miyauchi S."/>
            <person name="Thiergart T."/>
            <person name="Pickel B."/>
            <person name="Atanasova L."/>
            <person name="Karlsson M."/>
            <person name="Huettel B."/>
            <person name="Barry K.W."/>
            <person name="Haridas S."/>
            <person name="Chen C."/>
            <person name="Bauer D."/>
            <person name="Andreopoulos W."/>
            <person name="Pangilinan J."/>
            <person name="LaButti K."/>
            <person name="Riley R."/>
            <person name="Lipzen A."/>
            <person name="Clum A."/>
            <person name="Drula E."/>
            <person name="Henrissat B."/>
            <person name="Kohler A."/>
            <person name="Grigoriev I.V."/>
            <person name="Martin F.M."/>
            <person name="Hacquard S."/>
        </authorList>
    </citation>
    <scope>NUCLEOTIDE SEQUENCE</scope>
    <source>
        <strain evidence="4">MPI-CAGE-AT-0016</strain>
    </source>
</reference>
<dbReference type="Pfam" id="PF00172">
    <property type="entry name" value="Zn_clus"/>
    <property type="match status" value="1"/>
</dbReference>
<protein>
    <submittedName>
        <fullName evidence="4">Fungal-specific transcription factor domain-containing protein</fullName>
    </submittedName>
</protein>
<dbReference type="GO" id="GO:0045944">
    <property type="term" value="P:positive regulation of transcription by RNA polymerase II"/>
    <property type="evidence" value="ECO:0007669"/>
    <property type="project" value="TreeGrafter"/>
</dbReference>
<evidence type="ECO:0000256" key="2">
    <source>
        <dbReference type="ARBA" id="ARBA00023242"/>
    </source>
</evidence>
<dbReference type="OrthoDB" id="5213892at2759"/>
<dbReference type="GO" id="GO:0000981">
    <property type="term" value="F:DNA-binding transcription factor activity, RNA polymerase II-specific"/>
    <property type="evidence" value="ECO:0007669"/>
    <property type="project" value="InterPro"/>
</dbReference>
<dbReference type="Pfam" id="PF11951">
    <property type="entry name" value="Fungal_trans_2"/>
    <property type="match status" value="1"/>
</dbReference>
<accession>A0A8K0T8B5</accession>
<dbReference type="AlphaFoldDB" id="A0A8K0T8B5"/>
<dbReference type="EMBL" id="JAGPXD010000005">
    <property type="protein sequence ID" value="KAH7353200.1"/>
    <property type="molecule type" value="Genomic_DNA"/>
</dbReference>
<dbReference type="PANTHER" id="PTHR37534">
    <property type="entry name" value="TRANSCRIPTIONAL ACTIVATOR PROTEIN UGA3"/>
    <property type="match status" value="1"/>
</dbReference>
<dbReference type="Gene3D" id="4.10.240.10">
    <property type="entry name" value="Zn(2)-C6 fungal-type DNA-binding domain"/>
    <property type="match status" value="1"/>
</dbReference>
<evidence type="ECO:0000313" key="5">
    <source>
        <dbReference type="Proteomes" id="UP000813385"/>
    </source>
</evidence>
<comment type="caution">
    <text evidence="4">The sequence shown here is derived from an EMBL/GenBank/DDBJ whole genome shotgun (WGS) entry which is preliminary data.</text>
</comment>
<dbReference type="PANTHER" id="PTHR37534:SF26">
    <property type="entry name" value="TRANSCRIPTION FACTOR, PUTATIVE-RELATED"/>
    <property type="match status" value="1"/>
</dbReference>
<dbReference type="Proteomes" id="UP000813385">
    <property type="component" value="Unassembled WGS sequence"/>
</dbReference>
<keyword evidence="2" id="KW-0539">Nucleus</keyword>
<evidence type="ECO:0000313" key="4">
    <source>
        <dbReference type="EMBL" id="KAH7353200.1"/>
    </source>
</evidence>
<keyword evidence="5" id="KW-1185">Reference proteome</keyword>
<dbReference type="InterPro" id="IPR036864">
    <property type="entry name" value="Zn2-C6_fun-type_DNA-bd_sf"/>
</dbReference>
<dbReference type="GO" id="GO:0008270">
    <property type="term" value="F:zinc ion binding"/>
    <property type="evidence" value="ECO:0007669"/>
    <property type="project" value="InterPro"/>
</dbReference>
<dbReference type="PROSITE" id="PS00463">
    <property type="entry name" value="ZN2_CY6_FUNGAL_1"/>
    <property type="match status" value="1"/>
</dbReference>
<dbReference type="CDD" id="cd00067">
    <property type="entry name" value="GAL4"/>
    <property type="match status" value="1"/>
</dbReference>
<feature type="domain" description="Zn(2)-C6 fungal-type" evidence="3">
    <location>
        <begin position="18"/>
        <end position="46"/>
    </location>
</feature>
<dbReference type="InterPro" id="IPR021858">
    <property type="entry name" value="Fun_TF"/>
</dbReference>
<gene>
    <name evidence="4" type="ORF">B0T11DRAFT_286421</name>
</gene>
<dbReference type="SUPFAM" id="SSF57701">
    <property type="entry name" value="Zn2/Cys6 DNA-binding domain"/>
    <property type="match status" value="1"/>
</dbReference>
<sequence>MPPDSARPRRIAAPRSAACWTCKVRRVKCDEAFPKCSECTDRLITCHGYGNRPSWMDGGRAEREERNRIKASLKRHLQERLSNRRRQQVLLQANQDDAGSPTLPNPGNLVINAPDRLHQTRSSIPSHSIFTQTLRYDESRLLMHYLDCVFPLQYPYYPLGQRGGRGWLLWLLSKNGSLMRASLGLAALHLRHTDQAPLESSSMELEYLTRVLRELREAITTWITAGTELPEEGLVEVVAAGAALITFEVLRGSTDGWQPHLNVVTSVLTASAMVRSLTGATPALSWAADTEPLHAALSFHVPVVLWIDILSCVSTRSRPKLPYTAWLETPTFDLQLVMGCHNWVMKLIGDLADLNAQSTSEVPKTPSHRADFNQKIMQIEYALQAGIASMHGARKDATAVFAEAALVQAAIMRMTSVRSLRRSTVEQAVDRVLDEINLAHDVVTARQIPWPACVAGCMASGDQRRSFEAMLLKSAEGRMGQVGNCGTVLKVMRRCWQLQDSQQGKIWDCSGTMQEMGISVLLI</sequence>
<dbReference type="GO" id="GO:0005634">
    <property type="term" value="C:nucleus"/>
    <property type="evidence" value="ECO:0007669"/>
    <property type="project" value="UniProtKB-SubCell"/>
</dbReference>